<proteinExistence type="predicted"/>
<protein>
    <submittedName>
        <fullName evidence="1">Uncharacterized protein</fullName>
    </submittedName>
</protein>
<gene>
    <name evidence="1" type="ORF">BDBG_17923</name>
</gene>
<name>A0A179V1C0_BLAGS</name>
<dbReference type="RefSeq" id="XP_031581135.1">
    <property type="nucleotide sequence ID" value="XM_031725541.1"/>
</dbReference>
<dbReference type="AlphaFoldDB" id="A0A179V1C0"/>
<sequence length="110" mass="12285">MADLPDPQATLQQINEGYKRVDHFCKTFNCPSHLFESFQQILLIPSSFASLPDFSTTELNATKQSAALPTAQMTNTATSYTHTSRHYLKVSSELLLLRKPMLGSLPGRLQ</sequence>
<organism evidence="1 2">
    <name type="scientific">Blastomyces gilchristii (strain SLH14081)</name>
    <name type="common">Blastomyces dermatitidis</name>
    <dbReference type="NCBI Taxonomy" id="559298"/>
    <lineage>
        <taxon>Eukaryota</taxon>
        <taxon>Fungi</taxon>
        <taxon>Dikarya</taxon>
        <taxon>Ascomycota</taxon>
        <taxon>Pezizomycotina</taxon>
        <taxon>Eurotiomycetes</taxon>
        <taxon>Eurotiomycetidae</taxon>
        <taxon>Onygenales</taxon>
        <taxon>Ajellomycetaceae</taxon>
        <taxon>Blastomyces</taxon>
    </lineage>
</organism>
<dbReference type="EMBL" id="GG657479">
    <property type="protein sequence ID" value="OAT13833.1"/>
    <property type="molecule type" value="Genomic_DNA"/>
</dbReference>
<reference evidence="2" key="1">
    <citation type="journal article" date="2015" name="PLoS Genet.">
        <title>The dynamic genome and transcriptome of the human fungal pathogen Blastomyces and close relative Emmonsia.</title>
        <authorList>
            <person name="Munoz J.F."/>
            <person name="Gauthier G.M."/>
            <person name="Desjardins C.A."/>
            <person name="Gallo J.E."/>
            <person name="Holder J."/>
            <person name="Sullivan T.D."/>
            <person name="Marty A.J."/>
            <person name="Carmen J.C."/>
            <person name="Chen Z."/>
            <person name="Ding L."/>
            <person name="Gujja S."/>
            <person name="Magrini V."/>
            <person name="Misas E."/>
            <person name="Mitreva M."/>
            <person name="Priest M."/>
            <person name="Saif S."/>
            <person name="Whiston E.A."/>
            <person name="Young S."/>
            <person name="Zeng Q."/>
            <person name="Goldman W.E."/>
            <person name="Mardis E.R."/>
            <person name="Taylor J.W."/>
            <person name="McEwen J.G."/>
            <person name="Clay O.K."/>
            <person name="Klein B.S."/>
            <person name="Cuomo C.A."/>
        </authorList>
    </citation>
    <scope>NUCLEOTIDE SEQUENCE [LARGE SCALE GENOMIC DNA]</scope>
    <source>
        <strain evidence="2">SLH14081</strain>
    </source>
</reference>
<keyword evidence="2" id="KW-1185">Reference proteome</keyword>
<dbReference type="KEGG" id="bgh:BDBG_17923"/>
<dbReference type="OrthoDB" id="3700556at2759"/>
<accession>A0A179V1C0</accession>
<evidence type="ECO:0000313" key="2">
    <source>
        <dbReference type="Proteomes" id="UP000002038"/>
    </source>
</evidence>
<dbReference type="Proteomes" id="UP000002038">
    <property type="component" value="Unassembled WGS sequence"/>
</dbReference>
<dbReference type="VEuPathDB" id="FungiDB:BDBG_17923"/>
<evidence type="ECO:0000313" key="1">
    <source>
        <dbReference type="EMBL" id="OAT13833.1"/>
    </source>
</evidence>
<dbReference type="GeneID" id="42529455"/>